<dbReference type="PANTHER" id="PTHR30294:SF46">
    <property type="entry name" value="ABC TRANSPORTER PERMEASE"/>
    <property type="match status" value="1"/>
</dbReference>
<keyword evidence="5 6" id="KW-0472">Membrane</keyword>
<protein>
    <submittedName>
        <fullName evidence="8">ABC transporter</fullName>
    </submittedName>
</protein>
<keyword evidence="2" id="KW-1003">Cell membrane</keyword>
<sequence length="376" mass="39989">MKSLALETRMALREIFTNTGALSIMVLAVLIYGIFYPQPYLGETIRDMPIVALDLDNSPTSRQLRARIDAADTTMIAAQAPDMATARQMLMAREVTAIVVIPAGFERDLLAGRQAPIAAYGDASYFLPFNATMTAISTAARGLGAEITIGRMAASGTNKNTAIAQSQPLAISAVALFNPQGGYASYVVPASVILILQQTLLMGIGLLNGGAGKLSGRSDPGTALVARLVAYSGLYLVWFCFYLLLLPAFFGLPRIGDLVPLFALGLPFLISVAMLGFTIASLMPSREAVILTMVTIGMPLFFLSGIAWPLEMLPGWLVTLAQFVPSTTAIPGLVQVNQMGAGWEDIADKAALLWGLAALYGVTALALSRRPEKLRT</sequence>
<dbReference type="EMBL" id="BMKB01000001">
    <property type="protein sequence ID" value="GGA38424.1"/>
    <property type="molecule type" value="Genomic_DNA"/>
</dbReference>
<keyword evidence="3 6" id="KW-0812">Transmembrane</keyword>
<dbReference type="RefSeq" id="WP_127073482.1">
    <property type="nucleotide sequence ID" value="NZ_BMKB01000001.1"/>
</dbReference>
<evidence type="ECO:0000256" key="5">
    <source>
        <dbReference type="ARBA" id="ARBA00023136"/>
    </source>
</evidence>
<comment type="subcellular location">
    <subcellularLocation>
        <location evidence="1">Cell membrane</location>
        <topology evidence="1">Multi-pass membrane protein</topology>
    </subcellularLocation>
</comment>
<feature type="transmembrane region" description="Helical" evidence="6">
    <location>
        <begin position="289"/>
        <end position="310"/>
    </location>
</feature>
<name>A0A916R7G3_9HYPH</name>
<evidence type="ECO:0000259" key="7">
    <source>
        <dbReference type="Pfam" id="PF12698"/>
    </source>
</evidence>
<evidence type="ECO:0000256" key="1">
    <source>
        <dbReference type="ARBA" id="ARBA00004651"/>
    </source>
</evidence>
<reference evidence="8 9" key="1">
    <citation type="journal article" date="2014" name="Int. J. Syst. Evol. Microbiol.">
        <title>Complete genome sequence of Corynebacterium casei LMG S-19264T (=DSM 44701T), isolated from a smear-ripened cheese.</title>
        <authorList>
            <consortium name="US DOE Joint Genome Institute (JGI-PGF)"/>
            <person name="Walter F."/>
            <person name="Albersmeier A."/>
            <person name="Kalinowski J."/>
            <person name="Ruckert C."/>
        </authorList>
    </citation>
    <scope>NUCLEOTIDE SEQUENCE [LARGE SCALE GENOMIC DNA]</scope>
    <source>
        <strain evidence="8 9">CGMCC 1.15896</strain>
    </source>
</reference>
<evidence type="ECO:0000256" key="2">
    <source>
        <dbReference type="ARBA" id="ARBA00022475"/>
    </source>
</evidence>
<dbReference type="GO" id="GO:0005886">
    <property type="term" value="C:plasma membrane"/>
    <property type="evidence" value="ECO:0007669"/>
    <property type="project" value="UniProtKB-SubCell"/>
</dbReference>
<dbReference type="InterPro" id="IPR051449">
    <property type="entry name" value="ABC-2_transporter_component"/>
</dbReference>
<dbReference type="PANTHER" id="PTHR30294">
    <property type="entry name" value="MEMBRANE COMPONENT OF ABC TRANSPORTER YHHJ-RELATED"/>
    <property type="match status" value="1"/>
</dbReference>
<gene>
    <name evidence="8" type="ORF">GCM10011499_04780</name>
</gene>
<feature type="transmembrane region" description="Helical" evidence="6">
    <location>
        <begin position="12"/>
        <end position="35"/>
    </location>
</feature>
<feature type="transmembrane region" description="Helical" evidence="6">
    <location>
        <begin position="186"/>
        <end position="207"/>
    </location>
</feature>
<dbReference type="InterPro" id="IPR013525">
    <property type="entry name" value="ABC2_TM"/>
</dbReference>
<feature type="transmembrane region" description="Helical" evidence="6">
    <location>
        <begin position="228"/>
        <end position="252"/>
    </location>
</feature>
<feature type="domain" description="ABC-2 type transporter transmembrane" evidence="7">
    <location>
        <begin position="25"/>
        <end position="365"/>
    </location>
</feature>
<evidence type="ECO:0000313" key="9">
    <source>
        <dbReference type="Proteomes" id="UP000596977"/>
    </source>
</evidence>
<proteinExistence type="predicted"/>
<feature type="transmembrane region" description="Helical" evidence="6">
    <location>
        <begin position="258"/>
        <end position="282"/>
    </location>
</feature>
<dbReference type="AlphaFoldDB" id="A0A916R7G3"/>
<dbReference type="Gene3D" id="3.40.1710.10">
    <property type="entry name" value="abc type-2 transporter like domain"/>
    <property type="match status" value="1"/>
</dbReference>
<feature type="transmembrane region" description="Helical" evidence="6">
    <location>
        <begin position="351"/>
        <end position="368"/>
    </location>
</feature>
<evidence type="ECO:0000256" key="4">
    <source>
        <dbReference type="ARBA" id="ARBA00022989"/>
    </source>
</evidence>
<dbReference type="Proteomes" id="UP000596977">
    <property type="component" value="Unassembled WGS sequence"/>
</dbReference>
<keyword evidence="4 6" id="KW-1133">Transmembrane helix</keyword>
<dbReference type="GO" id="GO:0140359">
    <property type="term" value="F:ABC-type transporter activity"/>
    <property type="evidence" value="ECO:0007669"/>
    <property type="project" value="InterPro"/>
</dbReference>
<keyword evidence="9" id="KW-1185">Reference proteome</keyword>
<comment type="caution">
    <text evidence="8">The sequence shown here is derived from an EMBL/GenBank/DDBJ whole genome shotgun (WGS) entry which is preliminary data.</text>
</comment>
<evidence type="ECO:0000256" key="6">
    <source>
        <dbReference type="SAM" id="Phobius"/>
    </source>
</evidence>
<accession>A0A916R7G3</accession>
<dbReference type="Pfam" id="PF12698">
    <property type="entry name" value="ABC2_membrane_3"/>
    <property type="match status" value="1"/>
</dbReference>
<evidence type="ECO:0000256" key="3">
    <source>
        <dbReference type="ARBA" id="ARBA00022692"/>
    </source>
</evidence>
<dbReference type="OrthoDB" id="9784671at2"/>
<evidence type="ECO:0000313" key="8">
    <source>
        <dbReference type="EMBL" id="GGA38424.1"/>
    </source>
</evidence>
<organism evidence="8 9">
    <name type="scientific">Pelagibacterium lentulum</name>
    <dbReference type="NCBI Taxonomy" id="2029865"/>
    <lineage>
        <taxon>Bacteria</taxon>
        <taxon>Pseudomonadati</taxon>
        <taxon>Pseudomonadota</taxon>
        <taxon>Alphaproteobacteria</taxon>
        <taxon>Hyphomicrobiales</taxon>
        <taxon>Devosiaceae</taxon>
        <taxon>Pelagibacterium</taxon>
    </lineage>
</organism>